<dbReference type="Pfam" id="PF07898">
    <property type="entry name" value="DUF1676"/>
    <property type="match status" value="1"/>
</dbReference>
<dbReference type="GeneID" id="105273579"/>
<dbReference type="OrthoDB" id="6334967at2759"/>
<keyword evidence="2" id="KW-0472">Membrane</keyword>
<keyword evidence="2" id="KW-0812">Transmembrane</keyword>
<dbReference type="PANTHER" id="PTHR21879">
    <property type="entry name" value="FI03362P-RELATED-RELATED"/>
    <property type="match status" value="1"/>
</dbReference>
<dbReference type="AlphaFoldDB" id="A0A0C9PVQ4"/>
<dbReference type="RefSeq" id="XP_011314402.1">
    <property type="nucleotide sequence ID" value="XM_011316100.1"/>
</dbReference>
<keyword evidence="2" id="KW-1133">Transmembrane helix</keyword>
<dbReference type="PANTHER" id="PTHR21879:SF4">
    <property type="entry name" value="OSIRIS 17, ISOFORM C"/>
    <property type="match status" value="1"/>
</dbReference>
<evidence type="ECO:0000313" key="4">
    <source>
        <dbReference type="EMBL" id="JAG75315.1"/>
    </source>
</evidence>
<gene>
    <name evidence="4" type="primary">murB_1</name>
    <name evidence="6" type="synonym">Osi17</name>
    <name evidence="4" type="ORF">g.18519</name>
</gene>
<feature type="region of interest" description="Disordered" evidence="1">
    <location>
        <begin position="119"/>
        <end position="138"/>
    </location>
</feature>
<reference evidence="4" key="1">
    <citation type="submission" date="2015-01" db="EMBL/GenBank/DDBJ databases">
        <title>Transcriptome Assembly of Fopius arisanus.</title>
        <authorList>
            <person name="Geib S."/>
        </authorList>
    </citation>
    <scope>NUCLEOTIDE SEQUENCE</scope>
</reference>
<feature type="signal peptide" evidence="3">
    <location>
        <begin position="1"/>
        <end position="21"/>
    </location>
</feature>
<keyword evidence="5" id="KW-1185">Reference proteome</keyword>
<proteinExistence type="predicted"/>
<evidence type="ECO:0000256" key="3">
    <source>
        <dbReference type="SAM" id="SignalP"/>
    </source>
</evidence>
<dbReference type="GO" id="GO:0016020">
    <property type="term" value="C:membrane"/>
    <property type="evidence" value="ECO:0007669"/>
    <property type="project" value="TreeGrafter"/>
</dbReference>
<name>A0A0C9PVQ4_9HYME</name>
<dbReference type="EMBL" id="GBYB01005548">
    <property type="protein sequence ID" value="JAG75315.1"/>
    <property type="molecule type" value="Transcribed_RNA"/>
</dbReference>
<feature type="chain" id="PRO_5044541381" evidence="3">
    <location>
        <begin position="22"/>
        <end position="600"/>
    </location>
</feature>
<protein>
    <submittedName>
        <fullName evidence="4">MurB_1 protein</fullName>
    </submittedName>
    <submittedName>
        <fullName evidence="6">Uncharacterized protein Osi17</fullName>
    </submittedName>
</protein>
<dbReference type="InterPro" id="IPR012464">
    <property type="entry name" value="DUF1676"/>
</dbReference>
<dbReference type="CTD" id="40774"/>
<accession>A0A0C9PVQ4</accession>
<sequence>MMFSRIIVLFILSFIIGSANSLSFSSFSKIAGYAKYLAIGNLTASAAGNELWSGILRDCRGKMSFSCLQKNAYSYLDNAFAERDNITVFSGLILRKNRLDYGACTKNCQDDVDENIVDTGRRGRDQKHDRKASDPNENLYTEKMSPLEEITSALRDKTVKFLATRNYELQLPEFFFDNSRITISPKEIDESGALVRIDFGKNGVEEEGRLFFKKIRKFIQNRLLMSFLALILIIKLIKVKFMFIIPFLFGVGTAKKIFLKLLLFLVPAFAHVFKLCSSYYSSHSKYHHHHHHQIAHHHHHVPVPVPVPAAVPIFDHHSHHPSHHEEEFDGYDYAHPHIQLRKDMEELKEWGIDSFGEPYDNSNIRPVAPVPPVPPALPPASYAPTFSAPQYSSPLKPNGLSYQEKPTNYPTHGQLLAYNGYLDDHKFQRRVSSQTSSSPFPQVQLANSYLQQTPISVSSSTSKSSPAPINPVYVQPTSVTKTQRVIQQVVAKNPSSSLGHASNLVLHDDTFYGPILQKLEEIFIQGGFVEESCRERLICSMYKNPSLYSPHSNLVSNVLSRDPRELKRSGTEASQRFHKYITAASFGQEGGDCIKTYTCQ</sequence>
<evidence type="ECO:0000313" key="5">
    <source>
        <dbReference type="Proteomes" id="UP000694866"/>
    </source>
</evidence>
<evidence type="ECO:0000256" key="1">
    <source>
        <dbReference type="SAM" id="MobiDB-lite"/>
    </source>
</evidence>
<evidence type="ECO:0000256" key="2">
    <source>
        <dbReference type="SAM" id="Phobius"/>
    </source>
</evidence>
<reference evidence="6" key="2">
    <citation type="submission" date="2025-04" db="UniProtKB">
        <authorList>
            <consortium name="RefSeq"/>
        </authorList>
    </citation>
    <scope>IDENTIFICATION</scope>
    <source>
        <strain evidence="6">USDA-PBARC FA_bdor</strain>
        <tissue evidence="6">Whole organism</tissue>
    </source>
</reference>
<dbReference type="KEGG" id="fas:105273579"/>
<accession>A0A9R1TRF9</accession>
<feature type="transmembrane region" description="Helical" evidence="2">
    <location>
        <begin position="223"/>
        <end position="249"/>
    </location>
</feature>
<evidence type="ECO:0000313" key="6">
    <source>
        <dbReference type="RefSeq" id="XP_011314402.1"/>
    </source>
</evidence>
<feature type="compositionally biased region" description="Basic and acidic residues" evidence="1">
    <location>
        <begin position="119"/>
        <end position="134"/>
    </location>
</feature>
<keyword evidence="3" id="KW-0732">Signal</keyword>
<dbReference type="Proteomes" id="UP000694866">
    <property type="component" value="Unplaced"/>
</dbReference>
<organism evidence="4">
    <name type="scientific">Fopius arisanus</name>
    <dbReference type="NCBI Taxonomy" id="64838"/>
    <lineage>
        <taxon>Eukaryota</taxon>
        <taxon>Metazoa</taxon>
        <taxon>Ecdysozoa</taxon>
        <taxon>Arthropoda</taxon>
        <taxon>Hexapoda</taxon>
        <taxon>Insecta</taxon>
        <taxon>Pterygota</taxon>
        <taxon>Neoptera</taxon>
        <taxon>Endopterygota</taxon>
        <taxon>Hymenoptera</taxon>
        <taxon>Apocrita</taxon>
        <taxon>Ichneumonoidea</taxon>
        <taxon>Braconidae</taxon>
        <taxon>Opiinae</taxon>
        <taxon>Fopius</taxon>
    </lineage>
</organism>